<name>A0A256L974_9LACO</name>
<dbReference type="PANTHER" id="PTHR42957:SF1">
    <property type="entry name" value="HELICASE MJ1565-RELATED"/>
    <property type="match status" value="1"/>
</dbReference>
<accession>A0A256L974</accession>
<reference evidence="2 3" key="1">
    <citation type="submission" date="2017-04" db="EMBL/GenBank/DDBJ databases">
        <authorList>
            <person name="Afonso C.L."/>
            <person name="Miller P.J."/>
            <person name="Scott M.A."/>
            <person name="Spackman E."/>
            <person name="Goraichik I."/>
            <person name="Dimitrov K.M."/>
            <person name="Suarez D.L."/>
            <person name="Swayne D.E."/>
        </authorList>
    </citation>
    <scope>NUCLEOTIDE SEQUENCE [LARGE SCALE GENOMIC DNA]</scope>
    <source>
        <strain evidence="2 3">609q</strain>
    </source>
</reference>
<feature type="domain" description="Helicase HerA central" evidence="1">
    <location>
        <begin position="150"/>
        <end position="314"/>
    </location>
</feature>
<dbReference type="Proteomes" id="UP000215828">
    <property type="component" value="Unassembled WGS sequence"/>
</dbReference>
<proteinExistence type="predicted"/>
<dbReference type="AlphaFoldDB" id="A0A256L974"/>
<dbReference type="InterPro" id="IPR027417">
    <property type="entry name" value="P-loop_NTPase"/>
</dbReference>
<evidence type="ECO:0000259" key="1">
    <source>
        <dbReference type="Pfam" id="PF01935"/>
    </source>
</evidence>
<dbReference type="Gene3D" id="3.40.50.300">
    <property type="entry name" value="P-loop containing nucleotide triphosphate hydrolases"/>
    <property type="match status" value="2"/>
</dbReference>
<evidence type="ECO:0000313" key="3">
    <source>
        <dbReference type="Proteomes" id="UP000215828"/>
    </source>
</evidence>
<dbReference type="InterPro" id="IPR008571">
    <property type="entry name" value="HerA-like"/>
</dbReference>
<dbReference type="EMBL" id="NGNX01000063">
    <property type="protein sequence ID" value="OYR89830.1"/>
    <property type="molecule type" value="Genomic_DNA"/>
</dbReference>
<organism evidence="2 3">
    <name type="scientific">Lactobacillus taiwanensis</name>
    <dbReference type="NCBI Taxonomy" id="508451"/>
    <lineage>
        <taxon>Bacteria</taxon>
        <taxon>Bacillati</taxon>
        <taxon>Bacillota</taxon>
        <taxon>Bacilli</taxon>
        <taxon>Lactobacillales</taxon>
        <taxon>Lactobacillaceae</taxon>
        <taxon>Lactobacillus</taxon>
    </lineage>
</organism>
<sequence length="635" mass="73271">MNNTDYIVGAVKEIQGTSVIVRMFDDADQLSYFINGKRYSGVLIGSYIGIRRGQYLIIGLIEKESAIDNLNDIENRTFSKKRFIREFTLKIVGAFHHKKYIQGMVAFPQIFNDVVLLSDEQINVIIAGGKAENKEKSYDYLKLGKIWPIGIDYYTYWPNLFNTHIAIFGNTGSGKSNTLTKLYTSLFDLENNKKIDFGNSKFCFLDFNGEYTSNEVLSRKKDVLHFSTRKSIDDINEQNKFHVPYKIFWDKDLLSTIFGATEQTQQPFLSRVINFYFKKNNTFVNNLSNYIKKAFQEVYSSEANLDSLNLLKEILIDLDISYDWVSNWIRNSLVNKTTGKFYSYKALANWNPNNQKNQWFWNIDLINLDIEVDEVKKNIDLWEFIVGFPSKLNNPITQLQIATKLQMIHDLSSHTIQYDHLSPLLHRIEARSKDLNKVIFVESSDHSNSNTDRDIQVISLKNVNKDIKMLLPLLVAKVTYSEQKTSNGNHSKIFNLVIDEAHNILSDRSSIESEKWKDYRLDVFEEIIKEGRKFGYYLTIASQRPGDISATIVSQVHNYFIHRLVNDNDLKMLQNTLSSLDSVTRSTIPNLSPGQAIITGVSFEQPVVVQIDELDDSRKPNSSNTDLLSIWKIEK</sequence>
<gene>
    <name evidence="2" type="ORF">CBF70_10655</name>
</gene>
<reference evidence="2 3" key="2">
    <citation type="submission" date="2017-09" db="EMBL/GenBank/DDBJ databases">
        <title>Tripartite evolution among Lactobacillus johnsonii, Lactobacillus taiwanensis, Lactobacillus reuteri and their rodent host.</title>
        <authorList>
            <person name="Wang T."/>
            <person name="Knowles S."/>
            <person name="Cheng C."/>
        </authorList>
    </citation>
    <scope>NUCLEOTIDE SEQUENCE [LARGE SCALE GENOMIC DNA]</scope>
    <source>
        <strain evidence="2 3">609q</strain>
    </source>
</reference>
<comment type="caution">
    <text evidence="2">The sequence shown here is derived from an EMBL/GenBank/DDBJ whole genome shotgun (WGS) entry which is preliminary data.</text>
</comment>
<dbReference type="Pfam" id="PF01935">
    <property type="entry name" value="DUF87"/>
    <property type="match status" value="1"/>
</dbReference>
<dbReference type="InterPro" id="IPR002789">
    <property type="entry name" value="HerA_central"/>
</dbReference>
<protein>
    <recommendedName>
        <fullName evidence="1">Helicase HerA central domain-containing protein</fullName>
    </recommendedName>
</protein>
<evidence type="ECO:0000313" key="2">
    <source>
        <dbReference type="EMBL" id="OYR89830.1"/>
    </source>
</evidence>
<dbReference type="SUPFAM" id="SSF52540">
    <property type="entry name" value="P-loop containing nucleoside triphosphate hydrolases"/>
    <property type="match status" value="1"/>
</dbReference>
<dbReference type="RefSeq" id="WP_094496984.1">
    <property type="nucleotide sequence ID" value="NZ_NGNW01000123.1"/>
</dbReference>
<dbReference type="PANTHER" id="PTHR42957">
    <property type="entry name" value="HELICASE MJ1565-RELATED"/>
    <property type="match status" value="1"/>
</dbReference>